<proteinExistence type="predicted"/>
<protein>
    <recommendedName>
        <fullName evidence="4">3D domain-containing protein</fullName>
    </recommendedName>
</protein>
<evidence type="ECO:0008006" key="4">
    <source>
        <dbReference type="Google" id="ProtNLM"/>
    </source>
</evidence>
<keyword evidence="1" id="KW-0812">Transmembrane</keyword>
<gene>
    <name evidence="2" type="ORF">COU00_04125</name>
</gene>
<evidence type="ECO:0000256" key="1">
    <source>
        <dbReference type="SAM" id="Phobius"/>
    </source>
</evidence>
<name>A0A2M6WL16_9BACT</name>
<dbReference type="EMBL" id="PFAS01000074">
    <property type="protein sequence ID" value="PIT93469.1"/>
    <property type="molecule type" value="Genomic_DNA"/>
</dbReference>
<evidence type="ECO:0000313" key="2">
    <source>
        <dbReference type="EMBL" id="PIT93469.1"/>
    </source>
</evidence>
<dbReference type="CDD" id="cd22784">
    <property type="entry name" value="DPBB_MltA_YuiC-like"/>
    <property type="match status" value="1"/>
</dbReference>
<accession>A0A2M6WL16</accession>
<organism evidence="2 3">
    <name type="scientific">Candidatus Falkowbacteria bacterium CG10_big_fil_rev_8_21_14_0_10_43_11</name>
    <dbReference type="NCBI Taxonomy" id="1974568"/>
    <lineage>
        <taxon>Bacteria</taxon>
        <taxon>Candidatus Falkowiibacteriota</taxon>
    </lineage>
</organism>
<sequence>MQIIFEGFFIIKNKHKNMEIIQHKINNKKRKFGDFKGFLAKFSNKGFILPVWGKKLDLPIEAFFFEKKLKFTKKAALGLLIAVLFNFVGFFTPALAAEAVVEANMVQTEAIAPNGASLGETEVELIREDLAIIEHLPANEDMQTADFGVRTVTAYNSEPGQTDDSPCITANGFNVCEHGVEDTIAANFLKFGTKVKIPELFGDKIFIVRDRMNPRYQERVDVWMMVKAEAKSFGVKRAKLQVILE</sequence>
<dbReference type="AlphaFoldDB" id="A0A2M6WL16"/>
<comment type="caution">
    <text evidence="2">The sequence shown here is derived from an EMBL/GenBank/DDBJ whole genome shotgun (WGS) entry which is preliminary data.</text>
</comment>
<feature type="transmembrane region" description="Helical" evidence="1">
    <location>
        <begin position="75"/>
        <end position="96"/>
    </location>
</feature>
<reference evidence="3" key="1">
    <citation type="submission" date="2017-09" db="EMBL/GenBank/DDBJ databases">
        <title>Depth-based differentiation of microbial function through sediment-hosted aquifers and enrichment of novel symbionts in the deep terrestrial subsurface.</title>
        <authorList>
            <person name="Probst A.J."/>
            <person name="Ladd B."/>
            <person name="Jarett J.K."/>
            <person name="Geller-Mcgrath D.E."/>
            <person name="Sieber C.M.K."/>
            <person name="Emerson J.B."/>
            <person name="Anantharaman K."/>
            <person name="Thomas B.C."/>
            <person name="Malmstrom R."/>
            <person name="Stieglmeier M."/>
            <person name="Klingl A."/>
            <person name="Woyke T."/>
            <person name="Ryan C.M."/>
            <person name="Banfield J.F."/>
        </authorList>
    </citation>
    <scope>NUCLEOTIDE SEQUENCE [LARGE SCALE GENOMIC DNA]</scope>
</reference>
<dbReference type="Proteomes" id="UP000229335">
    <property type="component" value="Unassembled WGS sequence"/>
</dbReference>
<evidence type="ECO:0000313" key="3">
    <source>
        <dbReference type="Proteomes" id="UP000229335"/>
    </source>
</evidence>
<keyword evidence="1" id="KW-1133">Transmembrane helix</keyword>
<keyword evidence="1" id="KW-0472">Membrane</keyword>